<dbReference type="Proteomes" id="UP000054549">
    <property type="component" value="Unassembled WGS sequence"/>
</dbReference>
<evidence type="ECO:0000313" key="2">
    <source>
        <dbReference type="EMBL" id="KIL54430.1"/>
    </source>
</evidence>
<feature type="region of interest" description="Disordered" evidence="1">
    <location>
        <begin position="115"/>
        <end position="170"/>
    </location>
</feature>
<proteinExistence type="predicted"/>
<dbReference type="InParanoid" id="A0A0C2RW13"/>
<dbReference type="OrthoDB" id="3265004at2759"/>
<reference evidence="2 3" key="1">
    <citation type="submission" date="2014-04" db="EMBL/GenBank/DDBJ databases">
        <title>Evolutionary Origins and Diversification of the Mycorrhizal Mutualists.</title>
        <authorList>
            <consortium name="DOE Joint Genome Institute"/>
            <consortium name="Mycorrhizal Genomics Consortium"/>
            <person name="Kohler A."/>
            <person name="Kuo A."/>
            <person name="Nagy L.G."/>
            <person name="Floudas D."/>
            <person name="Copeland A."/>
            <person name="Barry K.W."/>
            <person name="Cichocki N."/>
            <person name="Veneault-Fourrey C."/>
            <person name="LaButti K."/>
            <person name="Lindquist E.A."/>
            <person name="Lipzen A."/>
            <person name="Lundell T."/>
            <person name="Morin E."/>
            <person name="Murat C."/>
            <person name="Riley R."/>
            <person name="Ohm R."/>
            <person name="Sun H."/>
            <person name="Tunlid A."/>
            <person name="Henrissat B."/>
            <person name="Grigoriev I.V."/>
            <person name="Hibbett D.S."/>
            <person name="Martin F."/>
        </authorList>
    </citation>
    <scope>NUCLEOTIDE SEQUENCE [LARGE SCALE GENOMIC DNA]</scope>
    <source>
        <strain evidence="2 3">Koide BX008</strain>
    </source>
</reference>
<dbReference type="EMBL" id="KN818752">
    <property type="protein sequence ID" value="KIL54430.1"/>
    <property type="molecule type" value="Genomic_DNA"/>
</dbReference>
<feature type="compositionally biased region" description="Basic and acidic residues" evidence="1">
    <location>
        <begin position="137"/>
        <end position="160"/>
    </location>
</feature>
<organism evidence="2 3">
    <name type="scientific">Amanita muscaria (strain Koide BX008)</name>
    <dbReference type="NCBI Taxonomy" id="946122"/>
    <lineage>
        <taxon>Eukaryota</taxon>
        <taxon>Fungi</taxon>
        <taxon>Dikarya</taxon>
        <taxon>Basidiomycota</taxon>
        <taxon>Agaricomycotina</taxon>
        <taxon>Agaricomycetes</taxon>
        <taxon>Agaricomycetidae</taxon>
        <taxon>Agaricales</taxon>
        <taxon>Pluteineae</taxon>
        <taxon>Amanitaceae</taxon>
        <taxon>Amanita</taxon>
    </lineage>
</organism>
<dbReference type="HOGENOM" id="CLU_1570224_0_0_1"/>
<accession>A0A0C2RW13</accession>
<sequence length="170" mass="18905">MQSLHAVYKRTTKLFPSGLPAVQGVVSYQFSGLTAGVAVPFAVICGFPCESFPPNTFLILSVASERQQPFMKQYLFLIQLRNEIVGPLGIFLPGIAFNLTTIRVYEQRAMGEDTWVDSSDDNEAPMPSELFNNPDTSKAEKELTDIQEGHGKMDERKRIETGGTENEEII</sequence>
<name>A0A0C2RW13_AMAMK</name>
<evidence type="ECO:0000256" key="1">
    <source>
        <dbReference type="SAM" id="MobiDB-lite"/>
    </source>
</evidence>
<protein>
    <submittedName>
        <fullName evidence="2">Uncharacterized protein</fullName>
    </submittedName>
</protein>
<gene>
    <name evidence="2" type="ORF">M378DRAFT_174242</name>
</gene>
<keyword evidence="3" id="KW-1185">Reference proteome</keyword>
<dbReference type="AlphaFoldDB" id="A0A0C2RW13"/>
<evidence type="ECO:0000313" key="3">
    <source>
        <dbReference type="Proteomes" id="UP000054549"/>
    </source>
</evidence>